<evidence type="ECO:0000256" key="5">
    <source>
        <dbReference type="SAM" id="MobiDB-lite"/>
    </source>
</evidence>
<feature type="domain" description="RanBP2-type" evidence="6">
    <location>
        <begin position="285"/>
        <end position="314"/>
    </location>
</feature>
<evidence type="ECO:0000256" key="3">
    <source>
        <dbReference type="ARBA" id="ARBA00022833"/>
    </source>
</evidence>
<dbReference type="InterPro" id="IPR036443">
    <property type="entry name" value="Znf_RanBP2_sf"/>
</dbReference>
<feature type="domain" description="RanBP2-type" evidence="6">
    <location>
        <begin position="318"/>
        <end position="347"/>
    </location>
</feature>
<dbReference type="PROSITE" id="PS01358">
    <property type="entry name" value="ZF_RANBP2_1"/>
    <property type="match status" value="2"/>
</dbReference>
<proteinExistence type="predicted"/>
<dbReference type="PANTHER" id="PTHR23111:SF23">
    <property type="entry name" value="RAN BP2_NZF ZINC FINGER-LIKE SUPERFAMILY PROTEIN"/>
    <property type="match status" value="1"/>
</dbReference>
<accession>A0AAU9MK23</accession>
<organism evidence="7 8">
    <name type="scientific">Lactuca virosa</name>
    <dbReference type="NCBI Taxonomy" id="75947"/>
    <lineage>
        <taxon>Eukaryota</taxon>
        <taxon>Viridiplantae</taxon>
        <taxon>Streptophyta</taxon>
        <taxon>Embryophyta</taxon>
        <taxon>Tracheophyta</taxon>
        <taxon>Spermatophyta</taxon>
        <taxon>Magnoliopsida</taxon>
        <taxon>eudicotyledons</taxon>
        <taxon>Gunneridae</taxon>
        <taxon>Pentapetalae</taxon>
        <taxon>asterids</taxon>
        <taxon>campanulids</taxon>
        <taxon>Asterales</taxon>
        <taxon>Asteraceae</taxon>
        <taxon>Cichorioideae</taxon>
        <taxon>Cichorieae</taxon>
        <taxon>Lactucinae</taxon>
        <taxon>Lactuca</taxon>
    </lineage>
</organism>
<dbReference type="GO" id="GO:0008270">
    <property type="term" value="F:zinc ion binding"/>
    <property type="evidence" value="ECO:0007669"/>
    <property type="project" value="UniProtKB-KW"/>
</dbReference>
<keyword evidence="3" id="KW-0862">Zinc</keyword>
<evidence type="ECO:0000256" key="1">
    <source>
        <dbReference type="ARBA" id="ARBA00022723"/>
    </source>
</evidence>
<dbReference type="GO" id="GO:0005737">
    <property type="term" value="C:cytoplasm"/>
    <property type="evidence" value="ECO:0007669"/>
    <property type="project" value="TreeGrafter"/>
</dbReference>
<gene>
    <name evidence="7" type="ORF">LVIROSA_LOCUS11703</name>
</gene>
<dbReference type="Proteomes" id="UP001157418">
    <property type="component" value="Unassembled WGS sequence"/>
</dbReference>
<dbReference type="AlphaFoldDB" id="A0AAU9MK23"/>
<dbReference type="GO" id="GO:0003729">
    <property type="term" value="F:mRNA binding"/>
    <property type="evidence" value="ECO:0007669"/>
    <property type="project" value="TreeGrafter"/>
</dbReference>
<keyword evidence="8" id="KW-1185">Reference proteome</keyword>
<dbReference type="Gene3D" id="4.10.1060.10">
    <property type="entry name" value="Zinc finger, RanBP2-type"/>
    <property type="match status" value="2"/>
</dbReference>
<evidence type="ECO:0000313" key="8">
    <source>
        <dbReference type="Proteomes" id="UP001157418"/>
    </source>
</evidence>
<feature type="region of interest" description="Disordered" evidence="5">
    <location>
        <begin position="251"/>
        <end position="272"/>
    </location>
</feature>
<name>A0AAU9MK23_9ASTR</name>
<dbReference type="SUPFAM" id="SSF90209">
    <property type="entry name" value="Ran binding protein zinc finger-like"/>
    <property type="match status" value="2"/>
</dbReference>
<evidence type="ECO:0000256" key="4">
    <source>
        <dbReference type="PROSITE-ProRule" id="PRU00322"/>
    </source>
</evidence>
<dbReference type="SMART" id="SM00547">
    <property type="entry name" value="ZnF_RBZ"/>
    <property type="match status" value="2"/>
</dbReference>
<dbReference type="EMBL" id="CAKMRJ010001673">
    <property type="protein sequence ID" value="CAH1424504.1"/>
    <property type="molecule type" value="Genomic_DNA"/>
</dbReference>
<reference evidence="7 8" key="1">
    <citation type="submission" date="2022-01" db="EMBL/GenBank/DDBJ databases">
        <authorList>
            <person name="Xiong W."/>
            <person name="Schranz E."/>
        </authorList>
    </citation>
    <scope>NUCLEOTIDE SEQUENCE [LARGE SCALE GENOMIC DNA]</scope>
</reference>
<comment type="caution">
    <text evidence="7">The sequence shown here is derived from an EMBL/GenBank/DDBJ whole genome shotgun (WGS) entry which is preliminary data.</text>
</comment>
<dbReference type="InterPro" id="IPR001876">
    <property type="entry name" value="Znf_RanBP2"/>
</dbReference>
<keyword evidence="1" id="KW-0479">Metal-binding</keyword>
<evidence type="ECO:0000313" key="7">
    <source>
        <dbReference type="EMBL" id="CAH1424504.1"/>
    </source>
</evidence>
<evidence type="ECO:0000259" key="6">
    <source>
        <dbReference type="PROSITE" id="PS50199"/>
    </source>
</evidence>
<protein>
    <recommendedName>
        <fullName evidence="6">RanBP2-type domain-containing protein</fullName>
    </recommendedName>
</protein>
<dbReference type="PROSITE" id="PS50199">
    <property type="entry name" value="ZF_RANBP2_2"/>
    <property type="match status" value="2"/>
</dbReference>
<dbReference type="Pfam" id="PF00641">
    <property type="entry name" value="Zn_ribbon_RanBP"/>
    <property type="match status" value="2"/>
</dbReference>
<dbReference type="PANTHER" id="PTHR23111">
    <property type="entry name" value="ZINC FINGER PROTEIN"/>
    <property type="match status" value="1"/>
</dbReference>
<sequence>MLKHLCQTLKSSPRNPKSMIPISHFQTLKETQISNPAIDFILDECADLPSSNPIKKPSQDTPKIAEPVDAETSSIVISSHWPEWVGLMQKLMKNGYFDVVGNPFRSGELIHGKGCNQIRTACLNFARDRPDLMSYFTRGDIHAVAGSGCPSIDRKVVNSGKRLRAHMGIDEGNVCSSCILRGNCERAYVKPREDEGGRTVDVMRFVVTYGLHHLNDSPDNEPFMNKRFEEAIRSLIRDMVKYSKEELDFDPSKRVPSVQRNTKNSCEVRERQETSGDNRDLVELKRGDWLCKRCNFLNFAKNTRCLQCHTNPPKRQLNPGEWECDSCNYINFRRNTACLKCDHKRPKAFR</sequence>
<keyword evidence="2 4" id="KW-0863">Zinc-finger</keyword>
<evidence type="ECO:0000256" key="2">
    <source>
        <dbReference type="ARBA" id="ARBA00022771"/>
    </source>
</evidence>